<evidence type="ECO:0000256" key="2">
    <source>
        <dbReference type="SAM" id="MobiDB-lite"/>
    </source>
</evidence>
<dbReference type="Proteomes" id="UP000298138">
    <property type="component" value="Unassembled WGS sequence"/>
</dbReference>
<feature type="coiled-coil region" evidence="1">
    <location>
        <begin position="462"/>
        <end position="494"/>
    </location>
</feature>
<evidence type="ECO:0000256" key="1">
    <source>
        <dbReference type="SAM" id="Coils"/>
    </source>
</evidence>
<feature type="compositionally biased region" description="Polar residues" evidence="2">
    <location>
        <begin position="328"/>
        <end position="346"/>
    </location>
</feature>
<keyword evidence="1" id="KW-0175">Coiled coil</keyword>
<organism evidence="3 4">
    <name type="scientific">Ascodesmis nigricans</name>
    <dbReference type="NCBI Taxonomy" id="341454"/>
    <lineage>
        <taxon>Eukaryota</taxon>
        <taxon>Fungi</taxon>
        <taxon>Dikarya</taxon>
        <taxon>Ascomycota</taxon>
        <taxon>Pezizomycotina</taxon>
        <taxon>Pezizomycetes</taxon>
        <taxon>Pezizales</taxon>
        <taxon>Ascodesmidaceae</taxon>
        <taxon>Ascodesmis</taxon>
    </lineage>
</organism>
<feature type="compositionally biased region" description="Basic and acidic residues" evidence="2">
    <location>
        <begin position="144"/>
        <end position="163"/>
    </location>
</feature>
<dbReference type="InParanoid" id="A0A4S2MVJ5"/>
<proteinExistence type="predicted"/>
<feature type="compositionally biased region" description="Polar residues" evidence="2">
    <location>
        <begin position="383"/>
        <end position="395"/>
    </location>
</feature>
<feature type="compositionally biased region" description="Polar residues" evidence="2">
    <location>
        <begin position="51"/>
        <end position="70"/>
    </location>
</feature>
<sequence>MCYWGCDFFTRCSHAPLYLQDFCPQAPKSSDDAARKASQTTSRSHGHAYLGQSSQSSPHSEYRTATSSATRHFDPPGSTEGVDTTRSGHRHGGQQTMEACGQIIYISNKDIDDWCPDCQAIDFPKTRHGPTTEDLIPVFVEKEEHEEPVQIEPMESKQESEHSRGRHQQRLEQTQQVAFAQFSQSQYHNLQQFDHPMAAQQALYGYNLGMLQPQDADSGHYGNREWMAQIMGLNKLARYHSAQQDPEDSKPSVGIPLRDREYQVHGGEVSYSQEPFRPLSVNLRSLLPLRHQQEVPPIRQYQSILPQPAPKPRNTLHQRQYSGIIPSPSLSQRTPMVNPLPSNFFSSEKPPQYQNTGKHRNRYQPKQNHQQYRHRPQYQHQRTGSNASSNYSSVPVASTSRSISVSTGPEPFKNTITPGSSIPIFAPRAIPPPITVSQLYMQAGASRRTLDLELAKARDREVLRQREREREMEIEAEKQKQEDLARAMAEQQKERLMVMEYYRRLGYGWDVVMRGGEDGGVQEGATRRLEMRNGVWGVWE</sequence>
<feature type="region of interest" description="Disordered" evidence="2">
    <location>
        <begin position="29"/>
        <end position="95"/>
    </location>
</feature>
<evidence type="ECO:0000313" key="3">
    <source>
        <dbReference type="EMBL" id="TGZ80628.1"/>
    </source>
</evidence>
<protein>
    <submittedName>
        <fullName evidence="3">Uncharacterized protein</fullName>
    </submittedName>
</protein>
<name>A0A4S2MVJ5_9PEZI</name>
<dbReference type="EMBL" id="ML220123">
    <property type="protein sequence ID" value="TGZ80628.1"/>
    <property type="molecule type" value="Genomic_DNA"/>
</dbReference>
<reference evidence="3 4" key="1">
    <citation type="submission" date="2019-04" db="EMBL/GenBank/DDBJ databases">
        <title>Comparative genomics and transcriptomics to analyze fruiting body development in filamentous ascomycetes.</title>
        <authorList>
            <consortium name="DOE Joint Genome Institute"/>
            <person name="Lutkenhaus R."/>
            <person name="Traeger S."/>
            <person name="Breuer J."/>
            <person name="Kuo A."/>
            <person name="Lipzen A."/>
            <person name="Pangilinan J."/>
            <person name="Dilworth D."/>
            <person name="Sandor L."/>
            <person name="Poggeler S."/>
            <person name="Barry K."/>
            <person name="Grigoriev I.V."/>
            <person name="Nowrousian M."/>
        </authorList>
    </citation>
    <scope>NUCLEOTIDE SEQUENCE [LARGE SCALE GENOMIC DNA]</scope>
    <source>
        <strain evidence="3 4">CBS 389.68</strain>
    </source>
</reference>
<feature type="region of interest" description="Disordered" evidence="2">
    <location>
        <begin position="325"/>
        <end position="395"/>
    </location>
</feature>
<dbReference type="AlphaFoldDB" id="A0A4S2MVJ5"/>
<evidence type="ECO:0000313" key="4">
    <source>
        <dbReference type="Proteomes" id="UP000298138"/>
    </source>
</evidence>
<keyword evidence="4" id="KW-1185">Reference proteome</keyword>
<accession>A0A4S2MVJ5</accession>
<feature type="region of interest" description="Disordered" evidence="2">
    <location>
        <begin position="144"/>
        <end position="169"/>
    </location>
</feature>
<gene>
    <name evidence="3" type="ORF">EX30DRAFT_396092</name>
</gene>